<feature type="compositionally biased region" description="Polar residues" evidence="1">
    <location>
        <begin position="307"/>
        <end position="324"/>
    </location>
</feature>
<organism evidence="2 3">
    <name type="scientific">Phyllosticta citribraziliensis</name>
    <dbReference type="NCBI Taxonomy" id="989973"/>
    <lineage>
        <taxon>Eukaryota</taxon>
        <taxon>Fungi</taxon>
        <taxon>Dikarya</taxon>
        <taxon>Ascomycota</taxon>
        <taxon>Pezizomycotina</taxon>
        <taxon>Dothideomycetes</taxon>
        <taxon>Dothideomycetes incertae sedis</taxon>
        <taxon>Botryosphaeriales</taxon>
        <taxon>Phyllostictaceae</taxon>
        <taxon>Phyllosticta</taxon>
    </lineage>
</organism>
<evidence type="ECO:0000313" key="3">
    <source>
        <dbReference type="Proteomes" id="UP001360953"/>
    </source>
</evidence>
<sequence length="405" mass="42694">MSDYGYDSDDLEFFDDDAWLYIAEEDQLADDLAEGAVPDPPYLDDQLDDYGAGSDPYEYWIDIEYNSDGWNDIQGKPKIRQPSAIGNKRKKTAQGGSPQKKRKVAQDAAARIAVKSLDAPPVKWIPASQRMEKVLGLNLPLEEPQESFALLRDWQTRFVTDAAPKTDAADEEWATDSEDESKPSRSTEAGGGAGGGLGHDLEGLVAGNGLDPQALMRALQENLSAAGAAPAGLDQSTLINYALRMLNGGEEADDIAGEMADAMFEQADDDDEEGHEIAEWVSKQKASTTKNGQDASANETTDHAAAQNATQELPPTPSSAQGGSENAPAKIQSAKPTATAASASGPATAGPSGSSRKRKADDADPDAAPPPPSKTKRAARPYEAATASSRARSGKAAKSSGKGTK</sequence>
<keyword evidence="3" id="KW-1185">Reference proteome</keyword>
<feature type="compositionally biased region" description="Low complexity" evidence="1">
    <location>
        <begin position="384"/>
        <end position="405"/>
    </location>
</feature>
<gene>
    <name evidence="2" type="ORF">J3D65DRAFT_623714</name>
</gene>
<feature type="region of interest" description="Disordered" evidence="1">
    <location>
        <begin position="72"/>
        <end position="105"/>
    </location>
</feature>
<comment type="caution">
    <text evidence="2">The sequence shown here is derived from an EMBL/GenBank/DDBJ whole genome shotgun (WGS) entry which is preliminary data.</text>
</comment>
<protein>
    <submittedName>
        <fullName evidence="2">Uncharacterized protein</fullName>
    </submittedName>
</protein>
<name>A0ABR1LQX7_9PEZI</name>
<feature type="compositionally biased region" description="Low complexity" evidence="1">
    <location>
        <begin position="333"/>
        <end position="354"/>
    </location>
</feature>
<proteinExistence type="predicted"/>
<evidence type="ECO:0000256" key="1">
    <source>
        <dbReference type="SAM" id="MobiDB-lite"/>
    </source>
</evidence>
<dbReference type="EMBL" id="JBBPEH010000006">
    <property type="protein sequence ID" value="KAK7536896.1"/>
    <property type="molecule type" value="Genomic_DNA"/>
</dbReference>
<dbReference type="GeneID" id="92033084"/>
<feature type="region of interest" description="Disordered" evidence="1">
    <location>
        <begin position="263"/>
        <end position="405"/>
    </location>
</feature>
<dbReference type="Proteomes" id="UP001360953">
    <property type="component" value="Unassembled WGS sequence"/>
</dbReference>
<dbReference type="RefSeq" id="XP_066655047.1">
    <property type="nucleotide sequence ID" value="XM_066800178.1"/>
</dbReference>
<feature type="compositionally biased region" description="Acidic residues" evidence="1">
    <location>
        <begin position="169"/>
        <end position="179"/>
    </location>
</feature>
<feature type="compositionally biased region" description="Polar residues" evidence="1">
    <location>
        <begin position="284"/>
        <end position="299"/>
    </location>
</feature>
<feature type="region of interest" description="Disordered" evidence="1">
    <location>
        <begin position="162"/>
        <end position="205"/>
    </location>
</feature>
<accession>A0ABR1LQX7</accession>
<reference evidence="2 3" key="1">
    <citation type="submission" date="2024-04" db="EMBL/GenBank/DDBJ databases">
        <title>Phyllosticta paracitricarpa is synonymous to the EU quarantine fungus P. citricarpa based on phylogenomic analyses.</title>
        <authorList>
            <consortium name="Lawrence Berkeley National Laboratory"/>
            <person name="Van ingen-buijs V.A."/>
            <person name="Van westerhoven A.C."/>
            <person name="Haridas S."/>
            <person name="Skiadas P."/>
            <person name="Martin F."/>
            <person name="Groenewald J.Z."/>
            <person name="Crous P.W."/>
            <person name="Seidl M.F."/>
        </authorList>
    </citation>
    <scope>NUCLEOTIDE SEQUENCE [LARGE SCALE GENOMIC DNA]</scope>
    <source>
        <strain evidence="2 3">CPC 17464</strain>
    </source>
</reference>
<evidence type="ECO:0000313" key="2">
    <source>
        <dbReference type="EMBL" id="KAK7536896.1"/>
    </source>
</evidence>
<feature type="compositionally biased region" description="Gly residues" evidence="1">
    <location>
        <begin position="189"/>
        <end position="198"/>
    </location>
</feature>